<feature type="transmembrane region" description="Helical" evidence="9">
    <location>
        <begin position="6"/>
        <end position="26"/>
    </location>
</feature>
<accession>A0A074Y4A1</accession>
<sequence length="495" mass="55902">MVMAESHLPLFFALVAVALSVFYYVFTQYRRLPPFPVVNAYRNDFNRAKAHHEYQTRARELVSTGLAQHHGRPFTIITPNGPKVILSSALSDWVKNNKDLDHPALVRDDFLAGYSGFNAQTVLHEGSQVVNLIKSKLSKNETHISVMNTHITGVLDQSWGADQSWHSIDWQKDTTSLISHAAASVFVGPHLAKNPEWQSLTNKYVMNYFTALGQIREWPAPLWPVAHLFNPLSRTCRHDMKRARIMITEELRRRKSEETHSTLPYNDTIEWLSAAAGEKPIDLGAMQLALAIAALFTTSEALRQTILEICKHTDIVSPLRNEVEEAIAQHGWTTAALIKMRLMDSVMKEAQRTLPASVGLERKALRDTMMPDGVKIPAGTHIAVDASLMWSPEVYASPETFDARRYLDLREKTGSPAHAFTATSKEHITFGQGRSVCPGRFFAETDMKLCLAQILLKYDFRLEETYKSTSIVMGFYPVVDPFVKVEVRRRNASRI</sequence>
<dbReference type="OrthoDB" id="1844152at2759"/>
<dbReference type="SUPFAM" id="SSF48264">
    <property type="entry name" value="Cytochrome P450"/>
    <property type="match status" value="1"/>
</dbReference>
<dbReference type="InterPro" id="IPR036396">
    <property type="entry name" value="Cyt_P450_sf"/>
</dbReference>
<dbReference type="HOGENOM" id="CLU_022195_0_3_1"/>
<evidence type="ECO:0000256" key="2">
    <source>
        <dbReference type="ARBA" id="ARBA00010617"/>
    </source>
</evidence>
<evidence type="ECO:0000256" key="7">
    <source>
        <dbReference type="ARBA" id="ARBA00023033"/>
    </source>
</evidence>
<dbReference type="InterPro" id="IPR001128">
    <property type="entry name" value="Cyt_P450"/>
</dbReference>
<dbReference type="InParanoid" id="A0A074Y4A1"/>
<dbReference type="Proteomes" id="UP000030641">
    <property type="component" value="Unassembled WGS sequence"/>
</dbReference>
<evidence type="ECO:0000256" key="1">
    <source>
        <dbReference type="ARBA" id="ARBA00001971"/>
    </source>
</evidence>
<keyword evidence="7" id="KW-0503">Monooxygenase</keyword>
<dbReference type="GO" id="GO:0016705">
    <property type="term" value="F:oxidoreductase activity, acting on paired donors, with incorporation or reduction of molecular oxygen"/>
    <property type="evidence" value="ECO:0007669"/>
    <property type="project" value="InterPro"/>
</dbReference>
<keyword evidence="3 8" id="KW-0349">Heme</keyword>
<dbReference type="GO" id="GO:0005506">
    <property type="term" value="F:iron ion binding"/>
    <property type="evidence" value="ECO:0007669"/>
    <property type="project" value="InterPro"/>
</dbReference>
<keyword evidence="5" id="KW-0560">Oxidoreductase</keyword>
<keyword evidence="6 8" id="KW-0408">Iron</keyword>
<dbReference type="InterPro" id="IPR002403">
    <property type="entry name" value="Cyt_P450_E_grp-IV"/>
</dbReference>
<protein>
    <recommendedName>
        <fullName evidence="12">Cytochrome P450</fullName>
    </recommendedName>
</protein>
<evidence type="ECO:0000256" key="6">
    <source>
        <dbReference type="ARBA" id="ARBA00023004"/>
    </source>
</evidence>
<evidence type="ECO:0008006" key="12">
    <source>
        <dbReference type="Google" id="ProtNLM"/>
    </source>
</evidence>
<dbReference type="GeneID" id="25367776"/>
<dbReference type="Gene3D" id="1.10.630.10">
    <property type="entry name" value="Cytochrome P450"/>
    <property type="match status" value="1"/>
</dbReference>
<reference evidence="10 11" key="1">
    <citation type="journal article" date="2014" name="BMC Genomics">
        <title>Genome sequencing of four Aureobasidium pullulans varieties: biotechnological potential, stress tolerance, and description of new species.</title>
        <authorList>
            <person name="Gostin Ar C."/>
            <person name="Ohm R.A."/>
            <person name="Kogej T."/>
            <person name="Sonjak S."/>
            <person name="Turk M."/>
            <person name="Zajc J."/>
            <person name="Zalar P."/>
            <person name="Grube M."/>
            <person name="Sun H."/>
            <person name="Han J."/>
            <person name="Sharma A."/>
            <person name="Chiniquy J."/>
            <person name="Ngan C.Y."/>
            <person name="Lipzen A."/>
            <person name="Barry K."/>
            <person name="Grigoriev I.V."/>
            <person name="Gunde-Cimerman N."/>
        </authorList>
    </citation>
    <scope>NUCLEOTIDE SEQUENCE [LARGE SCALE GENOMIC DNA]</scope>
    <source>
        <strain evidence="10 11">EXF-2481</strain>
    </source>
</reference>
<evidence type="ECO:0000256" key="5">
    <source>
        <dbReference type="ARBA" id="ARBA00023002"/>
    </source>
</evidence>
<evidence type="ECO:0000256" key="4">
    <source>
        <dbReference type="ARBA" id="ARBA00022723"/>
    </source>
</evidence>
<dbReference type="AlphaFoldDB" id="A0A074Y4A1"/>
<dbReference type="RefSeq" id="XP_013339234.1">
    <property type="nucleotide sequence ID" value="XM_013483780.1"/>
</dbReference>
<dbReference type="GO" id="GO:0004497">
    <property type="term" value="F:monooxygenase activity"/>
    <property type="evidence" value="ECO:0007669"/>
    <property type="project" value="UniProtKB-KW"/>
</dbReference>
<dbReference type="GO" id="GO:0020037">
    <property type="term" value="F:heme binding"/>
    <property type="evidence" value="ECO:0007669"/>
    <property type="project" value="InterPro"/>
</dbReference>
<dbReference type="PANTHER" id="PTHR46206">
    <property type="entry name" value="CYTOCHROME P450"/>
    <property type="match status" value="1"/>
</dbReference>
<evidence type="ECO:0000256" key="8">
    <source>
        <dbReference type="PIRSR" id="PIRSR602403-1"/>
    </source>
</evidence>
<evidence type="ECO:0000313" key="10">
    <source>
        <dbReference type="EMBL" id="KEQ90779.1"/>
    </source>
</evidence>
<dbReference type="OMA" id="LDICMHP"/>
<name>A0A074Y4A1_AURSE</name>
<dbReference type="Pfam" id="PF00067">
    <property type="entry name" value="p450"/>
    <property type="match status" value="1"/>
</dbReference>
<feature type="binding site" description="axial binding residue" evidence="8">
    <location>
        <position position="437"/>
    </location>
    <ligand>
        <name>heme</name>
        <dbReference type="ChEBI" id="CHEBI:30413"/>
    </ligand>
    <ligandPart>
        <name>Fe</name>
        <dbReference type="ChEBI" id="CHEBI:18248"/>
    </ligandPart>
</feature>
<comment type="similarity">
    <text evidence="2">Belongs to the cytochrome P450 family.</text>
</comment>
<dbReference type="EMBL" id="KL584786">
    <property type="protein sequence ID" value="KEQ90779.1"/>
    <property type="molecule type" value="Genomic_DNA"/>
</dbReference>
<evidence type="ECO:0000256" key="3">
    <source>
        <dbReference type="ARBA" id="ARBA00022617"/>
    </source>
</evidence>
<keyword evidence="9" id="KW-1133">Transmembrane helix</keyword>
<dbReference type="PANTHER" id="PTHR46206:SF2">
    <property type="entry name" value="CYTOCHROME P450 MONOOXYGENASE AUSG-RELATED"/>
    <property type="match status" value="1"/>
</dbReference>
<evidence type="ECO:0000256" key="9">
    <source>
        <dbReference type="SAM" id="Phobius"/>
    </source>
</evidence>
<dbReference type="PRINTS" id="PR00465">
    <property type="entry name" value="EP450IV"/>
</dbReference>
<evidence type="ECO:0000313" key="11">
    <source>
        <dbReference type="Proteomes" id="UP000030641"/>
    </source>
</evidence>
<gene>
    <name evidence="10" type="ORF">AUEXF2481DRAFT_44828</name>
</gene>
<keyword evidence="9" id="KW-0472">Membrane</keyword>
<organism evidence="10 11">
    <name type="scientific">Aureobasidium subglaciale (strain EXF-2481)</name>
    <name type="common">Aureobasidium pullulans var. subglaciale</name>
    <dbReference type="NCBI Taxonomy" id="1043005"/>
    <lineage>
        <taxon>Eukaryota</taxon>
        <taxon>Fungi</taxon>
        <taxon>Dikarya</taxon>
        <taxon>Ascomycota</taxon>
        <taxon>Pezizomycotina</taxon>
        <taxon>Dothideomycetes</taxon>
        <taxon>Dothideomycetidae</taxon>
        <taxon>Dothideales</taxon>
        <taxon>Saccotheciaceae</taxon>
        <taxon>Aureobasidium</taxon>
    </lineage>
</organism>
<proteinExistence type="inferred from homology"/>
<dbReference type="STRING" id="1043005.A0A074Y4A1"/>
<keyword evidence="4 8" id="KW-0479">Metal-binding</keyword>
<keyword evidence="9" id="KW-0812">Transmembrane</keyword>
<dbReference type="CDD" id="cd11041">
    <property type="entry name" value="CYP503A1-like"/>
    <property type="match status" value="1"/>
</dbReference>
<comment type="cofactor">
    <cofactor evidence="1 8">
        <name>heme</name>
        <dbReference type="ChEBI" id="CHEBI:30413"/>
    </cofactor>
</comment>
<keyword evidence="11" id="KW-1185">Reference proteome</keyword>